<dbReference type="RefSeq" id="WP_016173826.1">
    <property type="nucleotide sequence ID" value="NZ_KE136389.1"/>
</dbReference>
<comment type="caution">
    <text evidence="7">The sequence shown here is derived from an EMBL/GenBank/DDBJ whole genome shotgun (WGS) entry which is preliminary data.</text>
</comment>
<dbReference type="InterPro" id="IPR006282">
    <property type="entry name" value="Thi_PPkinase"/>
</dbReference>
<keyword evidence="4" id="KW-0067">ATP-binding</keyword>
<dbReference type="CDD" id="cd07995">
    <property type="entry name" value="TPK"/>
    <property type="match status" value="1"/>
</dbReference>
<dbReference type="PANTHER" id="PTHR41299">
    <property type="entry name" value="THIAMINE PYROPHOSPHOKINASE"/>
    <property type="match status" value="1"/>
</dbReference>
<dbReference type="InterPro" id="IPR053149">
    <property type="entry name" value="TPK"/>
</dbReference>
<sequence>MKVLVVGGAPVSTWPSLEEYELYVGIDRGGLFLIEQGLPLSIAVGDFDSLDEKERDLVFAAAQEVKQSPAEKDDTDTQLGLDLVLTRYPDATVTLIGLTGGRIDHFLANLWMVLEPRFMPHCQQLFLKDQQNSLQFLLPGTHTVYQETGMTYLAYCCLMPVSNLTLTGSKYTLENQEVAYPTSYASNEFLTKQAQISFTSGIVAVVQSKDN</sequence>
<dbReference type="GO" id="GO:0006772">
    <property type="term" value="P:thiamine metabolic process"/>
    <property type="evidence" value="ECO:0007669"/>
    <property type="project" value="UniProtKB-UniRule"/>
</dbReference>
<dbReference type="GO" id="GO:0004788">
    <property type="term" value="F:thiamine diphosphokinase activity"/>
    <property type="evidence" value="ECO:0007669"/>
    <property type="project" value="UniProtKB-UniRule"/>
</dbReference>
<keyword evidence="1" id="KW-0808">Transferase</keyword>
<gene>
    <name evidence="7" type="ORF">OMQ_00014</name>
</gene>
<evidence type="ECO:0000256" key="4">
    <source>
        <dbReference type="ARBA" id="ARBA00022840"/>
    </source>
</evidence>
<keyword evidence="8" id="KW-1185">Reference proteome</keyword>
<evidence type="ECO:0000256" key="1">
    <source>
        <dbReference type="ARBA" id="ARBA00022679"/>
    </source>
</evidence>
<protein>
    <recommendedName>
        <fullName evidence="5">Thiamine diphosphokinase</fullName>
        <ecNumber evidence="5">2.7.6.2</ecNumber>
    </recommendedName>
</protein>
<dbReference type="SMART" id="SM00983">
    <property type="entry name" value="TPK_B1_binding"/>
    <property type="match status" value="1"/>
</dbReference>
<dbReference type="NCBIfam" id="TIGR01378">
    <property type="entry name" value="thi_PPkinase"/>
    <property type="match status" value="1"/>
</dbReference>
<dbReference type="Pfam" id="PF04265">
    <property type="entry name" value="TPK_B1_binding"/>
    <property type="match status" value="1"/>
</dbReference>
<evidence type="ECO:0000313" key="8">
    <source>
        <dbReference type="Proteomes" id="UP000014136"/>
    </source>
</evidence>
<keyword evidence="2" id="KW-0547">Nucleotide-binding</keyword>
<reference evidence="7 8" key="1">
    <citation type="submission" date="2013-03" db="EMBL/GenBank/DDBJ databases">
        <title>The Genome Sequence of Enterococcus saccharolyticus ATCC_43076 (Illumina only assembly).</title>
        <authorList>
            <consortium name="The Broad Institute Genomics Platform"/>
            <consortium name="The Broad Institute Genome Sequencing Center for Infectious Disease"/>
            <person name="Earl A."/>
            <person name="Russ C."/>
            <person name="Gilmore M."/>
            <person name="Surin D."/>
            <person name="Walker B."/>
            <person name="Young S."/>
            <person name="Zeng Q."/>
            <person name="Gargeya S."/>
            <person name="Fitzgerald M."/>
            <person name="Haas B."/>
            <person name="Abouelleil A."/>
            <person name="Allen A.W."/>
            <person name="Alvarado L."/>
            <person name="Arachchi H.M."/>
            <person name="Berlin A.M."/>
            <person name="Chapman S.B."/>
            <person name="Gainer-Dewar J."/>
            <person name="Goldberg J."/>
            <person name="Griggs A."/>
            <person name="Gujja S."/>
            <person name="Hansen M."/>
            <person name="Howarth C."/>
            <person name="Imamovic A."/>
            <person name="Ireland A."/>
            <person name="Larimer J."/>
            <person name="McCowan C."/>
            <person name="Murphy C."/>
            <person name="Pearson M."/>
            <person name="Poon T.W."/>
            <person name="Priest M."/>
            <person name="Roberts A."/>
            <person name="Saif S."/>
            <person name="Shea T."/>
            <person name="Sisk P."/>
            <person name="Sykes S."/>
            <person name="Wortman J."/>
            <person name="Nusbaum C."/>
            <person name="Birren B."/>
        </authorList>
    </citation>
    <scope>NUCLEOTIDE SEQUENCE [LARGE SCALE GENOMIC DNA]</scope>
    <source>
        <strain evidence="7 8">ATCC 43076</strain>
    </source>
</reference>
<dbReference type="GO" id="GO:0016301">
    <property type="term" value="F:kinase activity"/>
    <property type="evidence" value="ECO:0007669"/>
    <property type="project" value="UniProtKB-KW"/>
</dbReference>
<feature type="domain" description="Thiamin pyrophosphokinase thiamin-binding" evidence="6">
    <location>
        <begin position="140"/>
        <end position="204"/>
    </location>
</feature>
<dbReference type="SUPFAM" id="SSF63999">
    <property type="entry name" value="Thiamin pyrophosphokinase, catalytic domain"/>
    <property type="match status" value="1"/>
</dbReference>
<dbReference type="InterPro" id="IPR036759">
    <property type="entry name" value="TPK_catalytic_sf"/>
</dbReference>
<dbReference type="OrthoDB" id="9804377at2"/>
<evidence type="ECO:0000256" key="5">
    <source>
        <dbReference type="NCBIfam" id="TIGR01378"/>
    </source>
</evidence>
<keyword evidence="3 7" id="KW-0418">Kinase</keyword>
<organism evidence="7 8">
    <name type="scientific">Enterococcus saccharolyticus subsp. saccharolyticus ATCC 43076</name>
    <dbReference type="NCBI Taxonomy" id="1139996"/>
    <lineage>
        <taxon>Bacteria</taxon>
        <taxon>Bacillati</taxon>
        <taxon>Bacillota</taxon>
        <taxon>Bacilli</taxon>
        <taxon>Lactobacillales</taxon>
        <taxon>Enterococcaceae</taxon>
        <taxon>Enterococcus</taxon>
    </lineage>
</organism>
<dbReference type="Pfam" id="PF04263">
    <property type="entry name" value="TPK_catalytic"/>
    <property type="match status" value="1"/>
</dbReference>
<dbReference type="InterPro" id="IPR036371">
    <property type="entry name" value="TPK_B1-bd_sf"/>
</dbReference>
<dbReference type="PANTHER" id="PTHR41299:SF1">
    <property type="entry name" value="THIAMINE PYROPHOSPHOKINASE"/>
    <property type="match status" value="1"/>
</dbReference>
<dbReference type="PATRIC" id="fig|1139996.3.peg.4"/>
<proteinExistence type="predicted"/>
<dbReference type="InterPro" id="IPR007371">
    <property type="entry name" value="TPK_catalytic"/>
</dbReference>
<dbReference type="InterPro" id="IPR007373">
    <property type="entry name" value="Thiamin_PyroPKinase_B1-bd"/>
</dbReference>
<dbReference type="HOGENOM" id="CLU_044237_1_0_9"/>
<evidence type="ECO:0000256" key="2">
    <source>
        <dbReference type="ARBA" id="ARBA00022741"/>
    </source>
</evidence>
<name>S0JTS2_9ENTE</name>
<dbReference type="STRING" id="41997.RV16_GL001401"/>
<dbReference type="GO" id="GO:0009229">
    <property type="term" value="P:thiamine diphosphate biosynthetic process"/>
    <property type="evidence" value="ECO:0007669"/>
    <property type="project" value="InterPro"/>
</dbReference>
<accession>S0JTS2</accession>
<dbReference type="Gene3D" id="3.40.50.10240">
    <property type="entry name" value="Thiamin pyrophosphokinase, catalytic domain"/>
    <property type="match status" value="1"/>
</dbReference>
<dbReference type="EC" id="2.7.6.2" evidence="5"/>
<dbReference type="GO" id="GO:0005524">
    <property type="term" value="F:ATP binding"/>
    <property type="evidence" value="ECO:0007669"/>
    <property type="project" value="UniProtKB-KW"/>
</dbReference>
<evidence type="ECO:0000259" key="6">
    <source>
        <dbReference type="SMART" id="SM00983"/>
    </source>
</evidence>
<dbReference type="SUPFAM" id="SSF63862">
    <property type="entry name" value="Thiamin pyrophosphokinase, substrate-binding domain"/>
    <property type="match status" value="1"/>
</dbReference>
<dbReference type="EMBL" id="AHYT01000001">
    <property type="protein sequence ID" value="EOT30311.1"/>
    <property type="molecule type" value="Genomic_DNA"/>
</dbReference>
<dbReference type="eggNOG" id="COG1564">
    <property type="taxonomic scope" value="Bacteria"/>
</dbReference>
<dbReference type="GO" id="GO:0030975">
    <property type="term" value="F:thiamine binding"/>
    <property type="evidence" value="ECO:0007669"/>
    <property type="project" value="InterPro"/>
</dbReference>
<evidence type="ECO:0000256" key="3">
    <source>
        <dbReference type="ARBA" id="ARBA00022777"/>
    </source>
</evidence>
<evidence type="ECO:0000313" key="7">
    <source>
        <dbReference type="EMBL" id="EOT30311.1"/>
    </source>
</evidence>
<dbReference type="AlphaFoldDB" id="S0JTS2"/>
<dbReference type="Proteomes" id="UP000014136">
    <property type="component" value="Unassembled WGS sequence"/>
</dbReference>